<dbReference type="PANTHER" id="PTHR11851:SF49">
    <property type="entry name" value="MITOCHONDRIAL-PROCESSING PEPTIDASE SUBUNIT ALPHA"/>
    <property type="match status" value="1"/>
</dbReference>
<comment type="similarity">
    <text evidence="1">Belongs to the peptidase M16 family.</text>
</comment>
<reference evidence="5 6" key="1">
    <citation type="submission" date="2017-09" db="EMBL/GenBank/DDBJ databases">
        <title>Depth-based differentiation of microbial function through sediment-hosted aquifers and enrichment of novel symbionts in the deep terrestrial subsurface.</title>
        <authorList>
            <person name="Probst A.J."/>
            <person name="Ladd B."/>
            <person name="Jarett J.K."/>
            <person name="Geller-Mcgrath D.E."/>
            <person name="Sieber C.M."/>
            <person name="Emerson J.B."/>
            <person name="Anantharaman K."/>
            <person name="Thomas B.C."/>
            <person name="Malmstrom R."/>
            <person name="Stieglmeier M."/>
            <person name="Klingl A."/>
            <person name="Woyke T."/>
            <person name="Ryan C.M."/>
            <person name="Banfield J.F."/>
        </authorList>
    </citation>
    <scope>NUCLEOTIDE SEQUENCE [LARGE SCALE GENOMIC DNA]</scope>
    <source>
        <strain evidence="5">CG10_big_fil_rev_8_21_14_0_10_32_10</strain>
    </source>
</reference>
<gene>
    <name evidence="5" type="ORF">COV24_04240</name>
</gene>
<evidence type="ECO:0000256" key="1">
    <source>
        <dbReference type="ARBA" id="ARBA00007261"/>
    </source>
</evidence>
<dbReference type="InterPro" id="IPR011765">
    <property type="entry name" value="Pept_M16_N"/>
</dbReference>
<dbReference type="Gene3D" id="3.30.830.10">
    <property type="entry name" value="Metalloenzyme, LuxS/M16 peptidase-like"/>
    <property type="match status" value="2"/>
</dbReference>
<evidence type="ECO:0000259" key="3">
    <source>
        <dbReference type="Pfam" id="PF00675"/>
    </source>
</evidence>
<evidence type="ECO:0000256" key="2">
    <source>
        <dbReference type="SAM" id="Coils"/>
    </source>
</evidence>
<evidence type="ECO:0008006" key="7">
    <source>
        <dbReference type="Google" id="ProtNLM"/>
    </source>
</evidence>
<dbReference type="Pfam" id="PF05193">
    <property type="entry name" value="Peptidase_M16_C"/>
    <property type="match status" value="1"/>
</dbReference>
<protein>
    <recommendedName>
        <fullName evidence="7">Peptidase M16 N-terminal domain-containing protein</fullName>
    </recommendedName>
</protein>
<dbReference type="PANTHER" id="PTHR11851">
    <property type="entry name" value="METALLOPROTEASE"/>
    <property type="match status" value="1"/>
</dbReference>
<organism evidence="5 6">
    <name type="scientific">candidate division WWE3 bacterium CG10_big_fil_rev_8_21_14_0_10_32_10</name>
    <dbReference type="NCBI Taxonomy" id="1975090"/>
    <lineage>
        <taxon>Bacteria</taxon>
        <taxon>Katanobacteria</taxon>
    </lineage>
</organism>
<proteinExistence type="inferred from homology"/>
<feature type="domain" description="Peptidase M16 N-terminal" evidence="3">
    <location>
        <begin position="20"/>
        <end position="156"/>
    </location>
</feature>
<keyword evidence="2" id="KW-0175">Coiled coil</keyword>
<dbReference type="AlphaFoldDB" id="A0A2H0R9Y2"/>
<dbReference type="InterPro" id="IPR050361">
    <property type="entry name" value="MPP/UQCRC_Complex"/>
</dbReference>
<accession>A0A2H0R9Y2</accession>
<dbReference type="Proteomes" id="UP000230214">
    <property type="component" value="Unassembled WGS sequence"/>
</dbReference>
<dbReference type="EMBL" id="PCXU01000036">
    <property type="protein sequence ID" value="PIR43146.1"/>
    <property type="molecule type" value="Genomic_DNA"/>
</dbReference>
<dbReference type="Pfam" id="PF00675">
    <property type="entry name" value="Peptidase_M16"/>
    <property type="match status" value="1"/>
</dbReference>
<name>A0A2H0R9Y2_UNCKA</name>
<feature type="domain" description="Peptidase M16 C-terminal" evidence="4">
    <location>
        <begin position="175"/>
        <end position="348"/>
    </location>
</feature>
<sequence>MKVKDIKYTHGITKEGLKYILYKNSKTYSVNITVLVRTGSIFDKIPGESHLLEHMILKSSKSSNYTKIQKELEYRGAYRNGTTSYEYNEYYITLPYTELDYGFSYIKDILINALLDNKELNLEKNIIYDEILKNYNDPYEHSYESTLRNYLTKKSLFYNSILGTKQDLEKISTTNLNNFYLHYNTKNIYVSVSGRFDKQTTIEKIDQLSEEIKRSKNSVENKYQDIDIKKPTRLIVNKSNLSKNAIVSLTNISSTYETFGIKSNITSNLLSTILGGTESSYLNQALREKTGYLYSYNLLKYQHNKFGFEGILFESNPKDVEKIIYEIHKTINNVKKDKIKKQELNHFKEFYKNRLLIKNDTHKSISRTLLFDLFNLKKMYTPARLLEYLDKITLQNINGVLQKIIVENYNINIFGKTEGININNLKKTLGN</sequence>
<comment type="caution">
    <text evidence="5">The sequence shown here is derived from an EMBL/GenBank/DDBJ whole genome shotgun (WGS) entry which is preliminary data.</text>
</comment>
<dbReference type="GO" id="GO:0046872">
    <property type="term" value="F:metal ion binding"/>
    <property type="evidence" value="ECO:0007669"/>
    <property type="project" value="InterPro"/>
</dbReference>
<feature type="coiled-coil region" evidence="2">
    <location>
        <begin position="198"/>
        <end position="225"/>
    </location>
</feature>
<dbReference type="InterPro" id="IPR011249">
    <property type="entry name" value="Metalloenz_LuxS/M16"/>
</dbReference>
<dbReference type="SUPFAM" id="SSF63411">
    <property type="entry name" value="LuxS/MPP-like metallohydrolase"/>
    <property type="match status" value="2"/>
</dbReference>
<dbReference type="InterPro" id="IPR007863">
    <property type="entry name" value="Peptidase_M16_C"/>
</dbReference>
<evidence type="ECO:0000313" key="6">
    <source>
        <dbReference type="Proteomes" id="UP000230214"/>
    </source>
</evidence>
<evidence type="ECO:0000313" key="5">
    <source>
        <dbReference type="EMBL" id="PIR43146.1"/>
    </source>
</evidence>
<evidence type="ECO:0000259" key="4">
    <source>
        <dbReference type="Pfam" id="PF05193"/>
    </source>
</evidence>